<keyword evidence="6" id="KW-0723">Serine/threonine-protein kinase</keyword>
<dbReference type="Proteomes" id="UP000307169">
    <property type="component" value="Unassembled WGS sequence"/>
</dbReference>
<dbReference type="PANTHER" id="PTHR24056:SF495">
    <property type="entry name" value="CYCLIN-DEPENDENT KINASE 8-RELATED"/>
    <property type="match status" value="1"/>
</dbReference>
<keyword evidence="13" id="KW-0805">Transcription regulation</keyword>
<dbReference type="Gene3D" id="3.30.40.10">
    <property type="entry name" value="Zinc/RING finger domain, C3HC4 (zinc finger)"/>
    <property type="match status" value="1"/>
</dbReference>
<comment type="catalytic activity">
    <reaction evidence="20">
        <text>[DNA-directed RNA polymerase] + ATP = phospho-[DNA-directed RNA polymerase] + ADP + H(+)</text>
        <dbReference type="Rhea" id="RHEA:10216"/>
        <dbReference type="Rhea" id="RHEA-COMP:11321"/>
        <dbReference type="Rhea" id="RHEA-COMP:11322"/>
        <dbReference type="ChEBI" id="CHEBI:15378"/>
        <dbReference type="ChEBI" id="CHEBI:30616"/>
        <dbReference type="ChEBI" id="CHEBI:43176"/>
        <dbReference type="ChEBI" id="CHEBI:68546"/>
        <dbReference type="ChEBI" id="CHEBI:456216"/>
        <dbReference type="EC" id="2.7.11.23"/>
    </reaction>
</comment>
<keyword evidence="15" id="KW-0804">Transcription</keyword>
<dbReference type="GO" id="GO:0008353">
    <property type="term" value="F:RNA polymerase II CTD heptapeptide repeat kinase activity"/>
    <property type="evidence" value="ECO:0007669"/>
    <property type="project" value="UniProtKB-EC"/>
</dbReference>
<dbReference type="EMBL" id="SPRH01000065">
    <property type="protein sequence ID" value="TIB96368.1"/>
    <property type="molecule type" value="Genomic_DNA"/>
</dbReference>
<dbReference type="GO" id="GO:0008270">
    <property type="term" value="F:zinc ion binding"/>
    <property type="evidence" value="ECO:0007669"/>
    <property type="project" value="UniProtKB-KW"/>
</dbReference>
<evidence type="ECO:0000256" key="21">
    <source>
        <dbReference type="PROSITE-ProRule" id="PRU00175"/>
    </source>
</evidence>
<evidence type="ECO:0000313" key="31">
    <source>
        <dbReference type="Proteomes" id="UP000310685"/>
    </source>
</evidence>
<comment type="caution">
    <text evidence="28">The sequence shown here is derived from an EMBL/GenBank/DDBJ whole genome shotgun (WGS) entry which is preliminary data.</text>
</comment>
<evidence type="ECO:0000313" key="25">
    <source>
        <dbReference type="EMBL" id="TIB72945.1"/>
    </source>
</evidence>
<dbReference type="EC" id="2.7.11.22" evidence="4"/>
<keyword evidence="10" id="KW-0418">Kinase</keyword>
<evidence type="ECO:0000256" key="1">
    <source>
        <dbReference type="ARBA" id="ARBA00004123"/>
    </source>
</evidence>
<dbReference type="GO" id="GO:0005524">
    <property type="term" value="F:ATP binding"/>
    <property type="evidence" value="ECO:0007669"/>
    <property type="project" value="UniProtKB-KW"/>
</dbReference>
<accession>A0A4T0SJ67</accession>
<keyword evidence="9" id="KW-0547">Nucleotide-binding</keyword>
<keyword evidence="16" id="KW-0539">Nucleus</keyword>
<comment type="similarity">
    <text evidence="2">Belongs to the protein kinase superfamily. CMGC Ser/Thr protein kinase family. CDC2/CDKX subfamily.</text>
</comment>
<keyword evidence="14" id="KW-0010">Activator</keyword>
<evidence type="ECO:0000256" key="4">
    <source>
        <dbReference type="ARBA" id="ARBA00012425"/>
    </source>
</evidence>
<name>A0A4T0SJ67_9BASI</name>
<keyword evidence="5" id="KW-0678">Repressor</keyword>
<evidence type="ECO:0000313" key="30">
    <source>
        <dbReference type="Proteomes" id="UP000307169"/>
    </source>
</evidence>
<dbReference type="FunFam" id="1.10.510.10:FF:000408">
    <property type="entry name" value="Serine/threonine-protein kinase SSN3"/>
    <property type="match status" value="1"/>
</dbReference>
<evidence type="ECO:0000256" key="2">
    <source>
        <dbReference type="ARBA" id="ARBA00006485"/>
    </source>
</evidence>
<proteinExistence type="inferred from homology"/>
<evidence type="ECO:0000256" key="3">
    <source>
        <dbReference type="ARBA" id="ARBA00012409"/>
    </source>
</evidence>
<dbReference type="PROSITE" id="PS50011">
    <property type="entry name" value="PROTEIN_KINASE_DOM"/>
    <property type="match status" value="1"/>
</dbReference>
<evidence type="ECO:0000256" key="20">
    <source>
        <dbReference type="ARBA" id="ARBA00049280"/>
    </source>
</evidence>
<evidence type="ECO:0000313" key="28">
    <source>
        <dbReference type="EMBL" id="TIC62546.1"/>
    </source>
</evidence>
<dbReference type="Proteomes" id="UP000310685">
    <property type="component" value="Unassembled WGS sequence"/>
</dbReference>
<keyword evidence="7" id="KW-0808">Transferase</keyword>
<dbReference type="EC" id="2.7.11.23" evidence="3"/>
<keyword evidence="8" id="KW-0479">Metal-binding</keyword>
<dbReference type="Proteomes" id="UP000310708">
    <property type="component" value="Unassembled WGS sequence"/>
</dbReference>
<dbReference type="PROSITE" id="PS50089">
    <property type="entry name" value="ZF_RING_2"/>
    <property type="match status" value="1"/>
</dbReference>
<dbReference type="AlphaFoldDB" id="A0A4T0SJ67"/>
<evidence type="ECO:0000256" key="17">
    <source>
        <dbReference type="ARBA" id="ARBA00041823"/>
    </source>
</evidence>
<evidence type="ECO:0000313" key="32">
    <source>
        <dbReference type="Proteomes" id="UP000310708"/>
    </source>
</evidence>
<feature type="domain" description="RING-type" evidence="24">
    <location>
        <begin position="345"/>
        <end position="387"/>
    </location>
</feature>
<dbReference type="EMBL" id="SPRX01000067">
    <property type="protein sequence ID" value="TIC62546.1"/>
    <property type="molecule type" value="Genomic_DNA"/>
</dbReference>
<evidence type="ECO:0000313" key="27">
    <source>
        <dbReference type="EMBL" id="TIC24723.1"/>
    </source>
</evidence>
<evidence type="ECO:0000256" key="15">
    <source>
        <dbReference type="ARBA" id="ARBA00023163"/>
    </source>
</evidence>
<gene>
    <name evidence="28" type="ORF">E3Q01_03896</name>
    <name evidence="27" type="ORF">E3Q10_03941</name>
    <name evidence="26" type="ORF">E3Q17_03865</name>
    <name evidence="25" type="ORF">E3Q22_04398</name>
</gene>
<evidence type="ECO:0000256" key="16">
    <source>
        <dbReference type="ARBA" id="ARBA00023242"/>
    </source>
</evidence>
<dbReference type="Proteomes" id="UP000305647">
    <property type="component" value="Unassembled WGS sequence"/>
</dbReference>
<dbReference type="SUPFAM" id="SSF56112">
    <property type="entry name" value="Protein kinase-like (PK-like)"/>
    <property type="match status" value="1"/>
</dbReference>
<dbReference type="PANTHER" id="PTHR24056">
    <property type="entry name" value="CELL DIVISION PROTEIN KINASE"/>
    <property type="match status" value="1"/>
</dbReference>
<dbReference type="GO" id="GO:0004693">
    <property type="term" value="F:cyclin-dependent protein serine/threonine kinase activity"/>
    <property type="evidence" value="ECO:0007669"/>
    <property type="project" value="UniProtKB-EC"/>
</dbReference>
<evidence type="ECO:0000256" key="18">
    <source>
        <dbReference type="ARBA" id="ARBA00047811"/>
    </source>
</evidence>
<dbReference type="InterPro" id="IPR011009">
    <property type="entry name" value="Kinase-like_dom_sf"/>
</dbReference>
<dbReference type="EMBL" id="SPRC01000098">
    <property type="protein sequence ID" value="TIB72945.1"/>
    <property type="molecule type" value="Genomic_DNA"/>
</dbReference>
<evidence type="ECO:0000256" key="12">
    <source>
        <dbReference type="ARBA" id="ARBA00022842"/>
    </source>
</evidence>
<organism evidence="28 32">
    <name type="scientific">Wallemia mellicola</name>
    <dbReference type="NCBI Taxonomy" id="1708541"/>
    <lineage>
        <taxon>Eukaryota</taxon>
        <taxon>Fungi</taxon>
        <taxon>Dikarya</taxon>
        <taxon>Basidiomycota</taxon>
        <taxon>Wallemiomycotina</taxon>
        <taxon>Wallemiomycetes</taxon>
        <taxon>Wallemiales</taxon>
        <taxon>Wallemiaceae</taxon>
        <taxon>Wallemia</taxon>
    </lineage>
</organism>
<evidence type="ECO:0000256" key="22">
    <source>
        <dbReference type="SAM" id="Coils"/>
    </source>
</evidence>
<evidence type="ECO:0000256" key="7">
    <source>
        <dbReference type="ARBA" id="ARBA00022679"/>
    </source>
</evidence>
<evidence type="ECO:0000256" key="13">
    <source>
        <dbReference type="ARBA" id="ARBA00023015"/>
    </source>
</evidence>
<evidence type="ECO:0000256" key="5">
    <source>
        <dbReference type="ARBA" id="ARBA00022491"/>
    </source>
</evidence>
<dbReference type="GO" id="GO:0016592">
    <property type="term" value="C:mediator complex"/>
    <property type="evidence" value="ECO:0007669"/>
    <property type="project" value="TreeGrafter"/>
</dbReference>
<evidence type="ECO:0000256" key="9">
    <source>
        <dbReference type="ARBA" id="ARBA00022741"/>
    </source>
</evidence>
<dbReference type="InterPro" id="IPR000719">
    <property type="entry name" value="Prot_kinase_dom"/>
</dbReference>
<evidence type="ECO:0000313" key="29">
    <source>
        <dbReference type="Proteomes" id="UP000305647"/>
    </source>
</evidence>
<feature type="domain" description="Protein kinase" evidence="23">
    <location>
        <begin position="1"/>
        <end position="180"/>
    </location>
</feature>
<evidence type="ECO:0000259" key="23">
    <source>
        <dbReference type="PROSITE" id="PS50011"/>
    </source>
</evidence>
<evidence type="ECO:0000256" key="8">
    <source>
        <dbReference type="ARBA" id="ARBA00022723"/>
    </source>
</evidence>
<evidence type="ECO:0000259" key="24">
    <source>
        <dbReference type="PROSITE" id="PS50089"/>
    </source>
</evidence>
<protein>
    <recommendedName>
        <fullName evidence="17">Cyclin-dependent kinase 8</fullName>
        <ecNumber evidence="4">2.7.11.22</ecNumber>
        <ecNumber evidence="3">2.7.11.23</ecNumber>
    </recommendedName>
</protein>
<dbReference type="EMBL" id="SPRO01000066">
    <property type="protein sequence ID" value="TIC24723.1"/>
    <property type="molecule type" value="Genomic_DNA"/>
</dbReference>
<dbReference type="InterPro" id="IPR001841">
    <property type="entry name" value="Znf_RING"/>
</dbReference>
<sequence>MHRDLKPANILITNKGVVKVGDLGLARIYRQPLQPLYNGDKVVVTIWYRAPELLLGARHYTPSVDVWAIGCIYAEMLSLRPMFKGEEARIDGKKLPFQRHQMMCIMDVLGYPNTQNWPGIKHMPEYNELQPPQTRFSYKLPNWFNQRSHSIKGFNLLHSMLTYDPEKRITAREALTHPFFVSEDPAPVKEPFVVYNQECIYADLLSQKQEIKKAKNVLKQLKDNEESERTRKLEEARRRVLENFDRVQQVGTSAKKAEATKNAEETALEELAKEQYEAKKSKLPSFWLSSLQPDSSPIADKIRTLENTKMVTMCRQANPPHPMSLKDLHGVILKSNKGDAESIVCASCNKTLNNSTPMFASKGCSNILCKYCIDTLYKALKQCPVCDNPVKDANEDLIKVSVEGTGFAAGGGVMLKRRTGALGLN</sequence>
<comment type="catalytic activity">
    <reaction evidence="18">
        <text>L-threonyl-[protein] + ATP = O-phospho-L-threonyl-[protein] + ADP + H(+)</text>
        <dbReference type="Rhea" id="RHEA:46608"/>
        <dbReference type="Rhea" id="RHEA-COMP:11060"/>
        <dbReference type="Rhea" id="RHEA-COMP:11605"/>
        <dbReference type="ChEBI" id="CHEBI:15378"/>
        <dbReference type="ChEBI" id="CHEBI:30013"/>
        <dbReference type="ChEBI" id="CHEBI:30616"/>
        <dbReference type="ChEBI" id="CHEBI:61977"/>
        <dbReference type="ChEBI" id="CHEBI:456216"/>
        <dbReference type="EC" id="2.7.11.22"/>
    </reaction>
</comment>
<dbReference type="SUPFAM" id="SSF57850">
    <property type="entry name" value="RING/U-box"/>
    <property type="match status" value="1"/>
</dbReference>
<keyword evidence="21" id="KW-0863">Zinc-finger</keyword>
<keyword evidence="22" id="KW-0175">Coiled coil</keyword>
<dbReference type="InterPro" id="IPR050108">
    <property type="entry name" value="CDK"/>
</dbReference>
<evidence type="ECO:0000256" key="19">
    <source>
        <dbReference type="ARBA" id="ARBA00048367"/>
    </source>
</evidence>
<evidence type="ECO:0000313" key="26">
    <source>
        <dbReference type="EMBL" id="TIB96368.1"/>
    </source>
</evidence>
<comment type="catalytic activity">
    <reaction evidence="19">
        <text>L-seryl-[protein] + ATP = O-phospho-L-seryl-[protein] + ADP + H(+)</text>
        <dbReference type="Rhea" id="RHEA:17989"/>
        <dbReference type="Rhea" id="RHEA-COMP:9863"/>
        <dbReference type="Rhea" id="RHEA-COMP:11604"/>
        <dbReference type="ChEBI" id="CHEBI:15378"/>
        <dbReference type="ChEBI" id="CHEBI:29999"/>
        <dbReference type="ChEBI" id="CHEBI:30616"/>
        <dbReference type="ChEBI" id="CHEBI:83421"/>
        <dbReference type="ChEBI" id="CHEBI:456216"/>
        <dbReference type="EC" id="2.7.11.22"/>
    </reaction>
</comment>
<comment type="subcellular location">
    <subcellularLocation>
        <location evidence="1">Nucleus</location>
    </subcellularLocation>
</comment>
<reference evidence="29 30" key="1">
    <citation type="submission" date="2019-03" db="EMBL/GenBank/DDBJ databases">
        <title>Sequencing 25 genomes of Wallemia mellicola.</title>
        <authorList>
            <person name="Gostincar C."/>
        </authorList>
    </citation>
    <scope>NUCLEOTIDE SEQUENCE [LARGE SCALE GENOMIC DNA]</scope>
    <source>
        <strain evidence="26 30">EXF-1262</strain>
        <strain evidence="25 31">EXF-6152</strain>
        <strain evidence="28 32">EXF-757</strain>
        <strain evidence="27 29">EXF-8738</strain>
    </source>
</reference>
<feature type="coiled-coil region" evidence="22">
    <location>
        <begin position="204"/>
        <end position="274"/>
    </location>
</feature>
<keyword evidence="11" id="KW-0067">ATP-binding</keyword>
<evidence type="ECO:0000256" key="14">
    <source>
        <dbReference type="ARBA" id="ARBA00023159"/>
    </source>
</evidence>
<evidence type="ECO:0000256" key="6">
    <source>
        <dbReference type="ARBA" id="ARBA00022527"/>
    </source>
</evidence>
<dbReference type="SMART" id="SM00220">
    <property type="entry name" value="S_TKc"/>
    <property type="match status" value="1"/>
</dbReference>
<keyword evidence="12" id="KW-0460">Magnesium</keyword>
<dbReference type="Pfam" id="PF00069">
    <property type="entry name" value="Pkinase"/>
    <property type="match status" value="1"/>
</dbReference>
<dbReference type="Gene3D" id="1.10.510.10">
    <property type="entry name" value="Transferase(Phosphotransferase) domain 1"/>
    <property type="match status" value="1"/>
</dbReference>
<dbReference type="InterPro" id="IPR013083">
    <property type="entry name" value="Znf_RING/FYVE/PHD"/>
</dbReference>
<evidence type="ECO:0000256" key="11">
    <source>
        <dbReference type="ARBA" id="ARBA00022840"/>
    </source>
</evidence>
<keyword evidence="21" id="KW-0862">Zinc</keyword>
<evidence type="ECO:0000256" key="10">
    <source>
        <dbReference type="ARBA" id="ARBA00022777"/>
    </source>
</evidence>